<reference evidence="2 3" key="1">
    <citation type="submission" date="2023-10" db="EMBL/GenBank/DDBJ databases">
        <title>Veillonella sp. nov., isolated from a pig farm feces dump.</title>
        <authorList>
            <person name="Chang Y.-H."/>
        </authorList>
    </citation>
    <scope>NUCLEOTIDE SEQUENCE [LARGE SCALE GENOMIC DNA]</scope>
    <source>
        <strain evidence="2 3">YH-vei2233</strain>
    </source>
</reference>
<feature type="domain" description="Peptidase U32 collagenase" evidence="1">
    <location>
        <begin position="395"/>
        <end position="492"/>
    </location>
</feature>
<protein>
    <submittedName>
        <fullName evidence="2">DUF3656 domain-containing protein</fullName>
    </submittedName>
</protein>
<proteinExistence type="predicted"/>
<dbReference type="PANTHER" id="PTHR30217">
    <property type="entry name" value="PEPTIDASE U32 FAMILY"/>
    <property type="match status" value="1"/>
</dbReference>
<organism evidence="2 3">
    <name type="scientific">Veillonella absiana</name>
    <dbReference type="NCBI Taxonomy" id="3079305"/>
    <lineage>
        <taxon>Bacteria</taxon>
        <taxon>Bacillati</taxon>
        <taxon>Bacillota</taxon>
        <taxon>Negativicutes</taxon>
        <taxon>Veillonellales</taxon>
        <taxon>Veillonellaceae</taxon>
        <taxon>Veillonella</taxon>
    </lineage>
</organism>
<accession>A0ABU3Z7J6</accession>
<name>A0ABU3Z7J6_9FIRM</name>
<dbReference type="InterPro" id="IPR020988">
    <property type="entry name" value="Pept_U32_collagenase"/>
</dbReference>
<comment type="caution">
    <text evidence="2">The sequence shown here is derived from an EMBL/GenBank/DDBJ whole genome shotgun (WGS) entry which is preliminary data.</text>
</comment>
<dbReference type="PANTHER" id="PTHR30217:SF10">
    <property type="entry name" value="23S RRNA 5-HYDROXYCYTIDINE C2501 SYNTHASE"/>
    <property type="match status" value="1"/>
</dbReference>
<sequence>MELLAPAGTMENFIAGLEAGADAIYLGGKGFNARAHAANFDIDELAEAIRLAHILDVSVYVTVNILIGDREMKDLTSYLKDLERIGVDAIIVQDLAVAKLAQQVAPNLHLHGSTQMTATTLDAVRFYEKLGFTRVVLGRELSLDEIRHICKNCKVEIEIFVHGALCVCYSGQCLMSSFIGGRSGNRGACAQPCRLPYELIDESGKNVLPPNENYVLSLKDLNYSAFMNELVEAGVASFKVEGRMKKVSYVRQVIGTYRDILNRAKGHEHEPTKLTKHDTLALESGFNRGFSTSYLEHQVGRQMITAVAPNNQGKPVGKAVHKKGKLELLLQETVEHGSLLKVIQKAGSVVYYEFDSSWKQIKEGHYVGTPEEGMADGTVYVASAPKQQKSRGLQEFTRKYPVYAYLQMENPGVSLTLLLENGMTVTVDHEYVPKIADHNPTSIEKVQDQLSRLGNTLFALSGVNMPEGPYLWPASVLNDLRRRGVEALEAELIEYHRTEWAKRSAEPSDYSELQAKSQLEVKSQLQTKSQLEVQNSNLSLPAISARVDELDGVRAAIAGGAHKIVFGGDRLQRTPYQADVYAQVVELCRKGQVYCTFTIPRVIKDDEVETYLTTLQAMIGAKPDAIGIHVPQALIWLNDLGFTGHIECDTGLNIFNTHSAQFWEGLQVSAIAPSQEMTLTQISELTRHIHTPIETMVHGRTEMMISEYCAIASFVGTGQKENCPAPCLKQHYALKDRKGELFLLRTDPYCRMHIMNSHEMDMKAYVPELVQKGISILRIDGRQVGSKQLERTVRDYVDILEQRKPAPPKQQDAMEAPITRGHYFRGIL</sequence>
<dbReference type="PROSITE" id="PS01276">
    <property type="entry name" value="PEPTIDASE_U32"/>
    <property type="match status" value="1"/>
</dbReference>
<evidence type="ECO:0000313" key="3">
    <source>
        <dbReference type="Proteomes" id="UP001272515"/>
    </source>
</evidence>
<gene>
    <name evidence="2" type="ORF">RVY80_03335</name>
</gene>
<dbReference type="InterPro" id="IPR001539">
    <property type="entry name" value="Peptidase_U32"/>
</dbReference>
<dbReference type="EMBL" id="JAWJZB010000003">
    <property type="protein sequence ID" value="MDV5087881.1"/>
    <property type="molecule type" value="Genomic_DNA"/>
</dbReference>
<dbReference type="Pfam" id="PF12392">
    <property type="entry name" value="DUF3656"/>
    <property type="match status" value="1"/>
</dbReference>
<dbReference type="RefSeq" id="WP_317329677.1">
    <property type="nucleotide sequence ID" value="NZ_JAWJZA010000001.1"/>
</dbReference>
<evidence type="ECO:0000313" key="2">
    <source>
        <dbReference type="EMBL" id="MDV5087881.1"/>
    </source>
</evidence>
<dbReference type="Proteomes" id="UP001272515">
    <property type="component" value="Unassembled WGS sequence"/>
</dbReference>
<dbReference type="InterPro" id="IPR051454">
    <property type="entry name" value="RNA/ubiquinone_mod_enzymes"/>
</dbReference>
<keyword evidence="3" id="KW-1185">Reference proteome</keyword>
<evidence type="ECO:0000259" key="1">
    <source>
        <dbReference type="Pfam" id="PF12392"/>
    </source>
</evidence>
<dbReference type="Pfam" id="PF01136">
    <property type="entry name" value="Peptidase_U32"/>
    <property type="match status" value="2"/>
</dbReference>